<proteinExistence type="predicted"/>
<feature type="region of interest" description="Disordered" evidence="1">
    <location>
        <begin position="16"/>
        <end position="53"/>
    </location>
</feature>
<protein>
    <submittedName>
        <fullName evidence="2">Uncharacterized protein</fullName>
    </submittedName>
</protein>
<accession>A0A644WAH6</accession>
<evidence type="ECO:0000313" key="2">
    <source>
        <dbReference type="EMBL" id="MPM00815.1"/>
    </source>
</evidence>
<name>A0A644WAH6_9ZZZZ</name>
<gene>
    <name evidence="2" type="ORF">SDC9_47047</name>
</gene>
<dbReference type="AlphaFoldDB" id="A0A644WAH6"/>
<organism evidence="2">
    <name type="scientific">bioreactor metagenome</name>
    <dbReference type="NCBI Taxonomy" id="1076179"/>
    <lineage>
        <taxon>unclassified sequences</taxon>
        <taxon>metagenomes</taxon>
        <taxon>ecological metagenomes</taxon>
    </lineage>
</organism>
<evidence type="ECO:0000256" key="1">
    <source>
        <dbReference type="SAM" id="MobiDB-lite"/>
    </source>
</evidence>
<feature type="compositionally biased region" description="Basic and acidic residues" evidence="1">
    <location>
        <begin position="29"/>
        <end position="42"/>
    </location>
</feature>
<comment type="caution">
    <text evidence="2">The sequence shown here is derived from an EMBL/GenBank/DDBJ whole genome shotgun (WGS) entry which is preliminary data.</text>
</comment>
<feature type="region of interest" description="Disordered" evidence="1">
    <location>
        <begin position="66"/>
        <end position="108"/>
    </location>
</feature>
<dbReference type="EMBL" id="VSSQ01000755">
    <property type="protein sequence ID" value="MPM00815.1"/>
    <property type="molecule type" value="Genomic_DNA"/>
</dbReference>
<reference evidence="2" key="1">
    <citation type="submission" date="2019-08" db="EMBL/GenBank/DDBJ databases">
        <authorList>
            <person name="Kucharzyk K."/>
            <person name="Murdoch R.W."/>
            <person name="Higgins S."/>
            <person name="Loffler F."/>
        </authorList>
    </citation>
    <scope>NUCLEOTIDE SEQUENCE</scope>
</reference>
<sequence length="108" mass="11091">MPGAGRSAAVALRLRAEARGRADPAAVAGRRDIGHAFGDDGSGRAQPVEPGGAVTGCRLHHHAVGGEDVDGCGFGVNGRDRDQGDGRGRSRAGNQIEDGHYLPRAVTR</sequence>
<feature type="compositionally biased region" description="Basic and acidic residues" evidence="1">
    <location>
        <begin position="78"/>
        <end position="88"/>
    </location>
</feature>